<organism evidence="1 2">
    <name type="scientific">Peribacillus huizhouensis</name>
    <dbReference type="NCBI Taxonomy" id="1501239"/>
    <lineage>
        <taxon>Bacteria</taxon>
        <taxon>Bacillati</taxon>
        <taxon>Bacillota</taxon>
        <taxon>Bacilli</taxon>
        <taxon>Bacillales</taxon>
        <taxon>Bacillaceae</taxon>
        <taxon>Peribacillus</taxon>
    </lineage>
</organism>
<dbReference type="EMBL" id="JACJHX010000041">
    <property type="protein sequence ID" value="MBA9029422.1"/>
    <property type="molecule type" value="Genomic_DNA"/>
</dbReference>
<protein>
    <submittedName>
        <fullName evidence="1">Uncharacterized protein</fullName>
    </submittedName>
</protein>
<name>A0ABR6CWN2_9BACI</name>
<keyword evidence="2" id="KW-1185">Reference proteome</keyword>
<evidence type="ECO:0000313" key="2">
    <source>
        <dbReference type="Proteomes" id="UP000626697"/>
    </source>
</evidence>
<dbReference type="Proteomes" id="UP000626697">
    <property type="component" value="Unassembled WGS sequence"/>
</dbReference>
<comment type="caution">
    <text evidence="1">The sequence shown here is derived from an EMBL/GenBank/DDBJ whole genome shotgun (WGS) entry which is preliminary data.</text>
</comment>
<dbReference type="RefSeq" id="WP_182504157.1">
    <property type="nucleotide sequence ID" value="NZ_JACJHX010000041.1"/>
</dbReference>
<gene>
    <name evidence="1" type="ORF">HNP81_004834</name>
</gene>
<evidence type="ECO:0000313" key="1">
    <source>
        <dbReference type="EMBL" id="MBA9029422.1"/>
    </source>
</evidence>
<sequence length="115" mass="13391">MKIKSKIKKTLKVLISSFFVLLIVMVISTPSKNHLEDWIYDNYGYKCNDYGVCQKDNIEVLNIGQHYRNAGIFMSVERSIGITDSKKGETETIRAIGIFNNIYTMKDNWFWEIVN</sequence>
<proteinExistence type="predicted"/>
<accession>A0ABR6CWN2</accession>
<reference evidence="1 2" key="1">
    <citation type="submission" date="2020-08" db="EMBL/GenBank/DDBJ databases">
        <title>Genomic Encyclopedia of Type Strains, Phase IV (KMG-IV): sequencing the most valuable type-strain genomes for metagenomic binning, comparative biology and taxonomic classification.</title>
        <authorList>
            <person name="Goeker M."/>
        </authorList>
    </citation>
    <scope>NUCLEOTIDE SEQUENCE [LARGE SCALE GENOMIC DNA]</scope>
    <source>
        <strain evidence="1 2">DSM 105481</strain>
    </source>
</reference>